<keyword evidence="1" id="KW-0472">Membrane</keyword>
<evidence type="ECO:0000313" key="2">
    <source>
        <dbReference type="EMBL" id="MUN27902.1"/>
    </source>
</evidence>
<dbReference type="AlphaFoldDB" id="A0A6A9QRY4"/>
<feature type="transmembrane region" description="Helical" evidence="1">
    <location>
        <begin position="41"/>
        <end position="63"/>
    </location>
</feature>
<name>A0A6A9QRY4_SULME</name>
<dbReference type="Proteomes" id="UP000470772">
    <property type="component" value="Unassembled WGS sequence"/>
</dbReference>
<sequence>MLMMAMMDYGPVFMIHMATGFMLVLVVVGLVILSFSNPTTLLLSIVALISIIAAGIDGMLFMFSGFSNNLYSFIMSLGFLLAMISYFTIIMISRESGSHL</sequence>
<proteinExistence type="predicted"/>
<comment type="caution">
    <text evidence="2">The sequence shown here is derived from an EMBL/GenBank/DDBJ whole genome shotgun (WGS) entry which is preliminary data.</text>
</comment>
<evidence type="ECO:0000256" key="1">
    <source>
        <dbReference type="SAM" id="Phobius"/>
    </source>
</evidence>
<protein>
    <submittedName>
        <fullName evidence="2">Uncharacterized protein</fullName>
    </submittedName>
</protein>
<accession>A0A6A9QRY4</accession>
<feature type="transmembrane region" description="Helical" evidence="1">
    <location>
        <begin position="70"/>
        <end position="92"/>
    </location>
</feature>
<dbReference type="RefSeq" id="WP_156016016.1">
    <property type="nucleotide sequence ID" value="NZ_WGGD01000004.1"/>
</dbReference>
<keyword evidence="3" id="KW-1185">Reference proteome</keyword>
<evidence type="ECO:0000313" key="3">
    <source>
        <dbReference type="Proteomes" id="UP000470772"/>
    </source>
</evidence>
<feature type="transmembrane region" description="Helical" evidence="1">
    <location>
        <begin position="12"/>
        <end position="35"/>
    </location>
</feature>
<reference evidence="2 3" key="1">
    <citation type="submission" date="2019-10" db="EMBL/GenBank/DDBJ databases">
        <title>Sequencing and Assembly of Multiple Reported Metal-Biooxidizing Members of the Extremely Thermoacidophilic Archaeal Family Sulfolobaceae.</title>
        <authorList>
            <person name="Counts J.A."/>
            <person name="Kelly R.M."/>
        </authorList>
    </citation>
    <scope>NUCLEOTIDE SEQUENCE [LARGE SCALE GENOMIC DNA]</scope>
    <source>
        <strain evidence="2 3">DSM 6482</strain>
    </source>
</reference>
<keyword evidence="1" id="KW-0812">Transmembrane</keyword>
<organism evidence="2 3">
    <name type="scientific">Sulfuracidifex metallicus DSM 6482 = JCM 9184</name>
    <dbReference type="NCBI Taxonomy" id="523847"/>
    <lineage>
        <taxon>Archaea</taxon>
        <taxon>Thermoproteota</taxon>
        <taxon>Thermoprotei</taxon>
        <taxon>Sulfolobales</taxon>
        <taxon>Sulfolobaceae</taxon>
        <taxon>Sulfuracidifex</taxon>
    </lineage>
</organism>
<dbReference type="EMBL" id="WGGD01000004">
    <property type="protein sequence ID" value="MUN27902.1"/>
    <property type="molecule type" value="Genomic_DNA"/>
</dbReference>
<keyword evidence="1" id="KW-1133">Transmembrane helix</keyword>
<gene>
    <name evidence="2" type="ORF">GC250_00095</name>
</gene>